<dbReference type="Proteomes" id="UP000320762">
    <property type="component" value="Unassembled WGS sequence"/>
</dbReference>
<dbReference type="AlphaFoldDB" id="A0A550CSZ6"/>
<protein>
    <recommendedName>
        <fullName evidence="3">Virilizer N-terminal domain-containing protein</fullName>
    </recommendedName>
</protein>
<keyword evidence="2" id="KW-1185">Reference proteome</keyword>
<dbReference type="OrthoDB" id="2011702at2759"/>
<comment type="caution">
    <text evidence="1">The sequence shown here is derived from an EMBL/GenBank/DDBJ whole genome shotgun (WGS) entry which is preliminary data.</text>
</comment>
<organism evidence="1 2">
    <name type="scientific">Schizophyllum amplum</name>
    <dbReference type="NCBI Taxonomy" id="97359"/>
    <lineage>
        <taxon>Eukaryota</taxon>
        <taxon>Fungi</taxon>
        <taxon>Dikarya</taxon>
        <taxon>Basidiomycota</taxon>
        <taxon>Agaricomycotina</taxon>
        <taxon>Agaricomycetes</taxon>
        <taxon>Agaricomycetidae</taxon>
        <taxon>Agaricales</taxon>
        <taxon>Schizophyllaceae</taxon>
        <taxon>Schizophyllum</taxon>
    </lineage>
</organism>
<accession>A0A550CSZ6</accession>
<proteinExistence type="predicted"/>
<dbReference type="STRING" id="97359.A0A550CSZ6"/>
<gene>
    <name evidence="1" type="ORF">BD626DRAFT_107944</name>
</gene>
<dbReference type="EMBL" id="VDMD01000002">
    <property type="protein sequence ID" value="TRM67916.1"/>
    <property type="molecule type" value="Genomic_DNA"/>
</dbReference>
<evidence type="ECO:0000313" key="1">
    <source>
        <dbReference type="EMBL" id="TRM67916.1"/>
    </source>
</evidence>
<evidence type="ECO:0000313" key="2">
    <source>
        <dbReference type="Proteomes" id="UP000320762"/>
    </source>
</evidence>
<name>A0A550CSZ6_9AGAR</name>
<evidence type="ECO:0008006" key="3">
    <source>
        <dbReference type="Google" id="ProtNLM"/>
    </source>
</evidence>
<reference evidence="1 2" key="1">
    <citation type="journal article" date="2019" name="New Phytol.">
        <title>Comparative genomics reveals unique wood-decay strategies and fruiting body development in the Schizophyllaceae.</title>
        <authorList>
            <person name="Almasi E."/>
            <person name="Sahu N."/>
            <person name="Krizsan K."/>
            <person name="Balint B."/>
            <person name="Kovacs G.M."/>
            <person name="Kiss B."/>
            <person name="Cseklye J."/>
            <person name="Drula E."/>
            <person name="Henrissat B."/>
            <person name="Nagy I."/>
            <person name="Chovatia M."/>
            <person name="Adam C."/>
            <person name="LaButti K."/>
            <person name="Lipzen A."/>
            <person name="Riley R."/>
            <person name="Grigoriev I.V."/>
            <person name="Nagy L.G."/>
        </authorList>
    </citation>
    <scope>NUCLEOTIDE SEQUENCE [LARGE SCALE GENOMIC DNA]</scope>
    <source>
        <strain evidence="1 2">NL-1724</strain>
    </source>
</reference>
<sequence length="1151" mass="126333">MGLLYWCTLQPTGPSSLAAVRFTAPVRVTSIRLFPAGMKPFADYEDFVSETSPDSFYLELFFNANPIHPPEKDKNRFPNSLVPTALAYAGSHVDYSVDMGSEHATRLMIIKGNFERLSLAVYGDLVADLIALKPTAAPITLPSVQSRPLTAALDPANAQNSMSIASQLLTLMSDPPPLHTVLCLMYCLKPDENDWDHADFPNVYLDLRSELENFKLDQVFFWTRPISESAPGEDISAYFLKFAQAIKEENKNHTEVVSRMLRYAASHAPTVPQRLFAVLDATSVLAVESLGEAALNDILDACANVVVARHLCRANFLAAGRAISTKKSVTHHVRSVAGRIVARLEGWRAFETALKDTNEGDHATATRFLIDIGTGEASLGIWLLCMLQHPELSSRLAQRPLPAAPAAPPLCFRRRERVITSDQFSAFVKAFLGASAVVGVACWADCLANDTCFERALAVLRLWQQTEGYAEIANHILSLDQTCRRLKWSMEDKSAPRKVELLAEQILTDLALEPKAVLREELIETILSAEPPLSFITEHDRVAMRKIAFVADDGLPAAVDELVYHAEHPFSFRRLRTVRVSLALFEQALADTVSGEWHVFQALYAEKKQSLLAHLGDLLVGVSQDLNAHFPVHVPPPLAGAAVLNQLFLTAEDLIAVIAVLAGAFQMSGRTLRGITMAMIDIVVCAGIVCSGDASSRHDSIRVSARDTELGCLDLLSQLCAADVRTDAGRAGAELVLRTLLEVALRSQGKDPAVHLAGVHRLVEHVLPQAEDMSDSSGPSYWVTDVLPNVLQELSAFFRALDLDRKVRLLARLVTLDDGLVGVGEWLLLAEIKHMADLLQALEQTPPTRDFKTLRRLHDLNLSVRLLGTLLEEPSPLLRWTVDCLASTEGLLADLTTCLTKMLERQYSSADLSAFADALAHQASHLESYARFVVCLWLLRGMQAEVSLLQSDVVLSILRDLHPTTINPPLLKMELGRTLSTVSRQRTVTPEASAFIVTILDWLTTQPNASLVVLSGANVEDLSRLYDALASVLPSDQASVLENVRLKITVDEDETLPPPAVPLPETWTITLQDLEDSRHPMTLPSTPKRNGLTPDILGPIISPPTALLRSPAATGLTKKYSNNDFRHLRQLSASMQNTSRLPSTHGETSVQ</sequence>